<reference evidence="5" key="2">
    <citation type="submission" date="2021-01" db="UniProtKB">
        <authorList>
            <consortium name="EnsemblPlants"/>
        </authorList>
    </citation>
    <scope>IDENTIFICATION</scope>
</reference>
<dbReference type="AlphaFoldDB" id="A0A7N2LR78"/>
<protein>
    <recommendedName>
        <fullName evidence="4">O-methyltransferase C-terminal domain-containing protein</fullName>
    </recommendedName>
</protein>
<accession>A0A7N2LR78</accession>
<organism evidence="5 6">
    <name type="scientific">Quercus lobata</name>
    <name type="common">Valley oak</name>
    <dbReference type="NCBI Taxonomy" id="97700"/>
    <lineage>
        <taxon>Eukaryota</taxon>
        <taxon>Viridiplantae</taxon>
        <taxon>Streptophyta</taxon>
        <taxon>Embryophyta</taxon>
        <taxon>Tracheophyta</taxon>
        <taxon>Spermatophyta</taxon>
        <taxon>Magnoliopsida</taxon>
        <taxon>eudicotyledons</taxon>
        <taxon>Gunneridae</taxon>
        <taxon>Pentapetalae</taxon>
        <taxon>rosids</taxon>
        <taxon>fabids</taxon>
        <taxon>Fagales</taxon>
        <taxon>Fagaceae</taxon>
        <taxon>Quercus</taxon>
    </lineage>
</organism>
<dbReference type="PANTHER" id="PTHR11746">
    <property type="entry name" value="O-METHYLTRANSFERASE"/>
    <property type="match status" value="1"/>
</dbReference>
<dbReference type="SUPFAM" id="SSF53335">
    <property type="entry name" value="S-adenosyl-L-methionine-dependent methyltransferases"/>
    <property type="match status" value="1"/>
</dbReference>
<keyword evidence="3" id="KW-0949">S-adenosyl-L-methionine</keyword>
<keyword evidence="6" id="KW-1185">Reference proteome</keyword>
<keyword evidence="1" id="KW-0489">Methyltransferase</keyword>
<evidence type="ECO:0000256" key="3">
    <source>
        <dbReference type="ARBA" id="ARBA00022691"/>
    </source>
</evidence>
<dbReference type="GO" id="GO:0032259">
    <property type="term" value="P:methylation"/>
    <property type="evidence" value="ECO:0007669"/>
    <property type="project" value="UniProtKB-KW"/>
</dbReference>
<dbReference type="InterPro" id="IPR016461">
    <property type="entry name" value="COMT-like"/>
</dbReference>
<dbReference type="Gramene" id="QL05p041452:mrna">
    <property type="protein sequence ID" value="QL05p041452:mrna:CDS:2"/>
    <property type="gene ID" value="QL05p041452"/>
</dbReference>
<evidence type="ECO:0000259" key="4">
    <source>
        <dbReference type="Pfam" id="PF00891"/>
    </source>
</evidence>
<dbReference type="Pfam" id="PF00891">
    <property type="entry name" value="Methyltransf_2"/>
    <property type="match status" value="1"/>
</dbReference>
<name>A0A7N2LR78_QUELO</name>
<evidence type="ECO:0000313" key="6">
    <source>
        <dbReference type="Proteomes" id="UP000594261"/>
    </source>
</evidence>
<feature type="domain" description="O-methyltransferase C-terminal" evidence="4">
    <location>
        <begin position="2"/>
        <end position="63"/>
    </location>
</feature>
<evidence type="ECO:0000313" key="5">
    <source>
        <dbReference type="EnsemblPlants" id="QL05p041452:mrna:CDS:2"/>
    </source>
</evidence>
<dbReference type="Proteomes" id="UP000594261">
    <property type="component" value="Chromosome 5"/>
</dbReference>
<dbReference type="Gene3D" id="3.40.50.150">
    <property type="entry name" value="Vaccinia Virus protein VP39"/>
    <property type="match status" value="1"/>
</dbReference>
<keyword evidence="2" id="KW-0808">Transferase</keyword>
<dbReference type="EnsemblPlants" id="QL05p041452:mrna">
    <property type="protein sequence ID" value="QL05p041452:mrna:CDS:2"/>
    <property type="gene ID" value="QL05p041452"/>
</dbReference>
<sequence>MFHDWHDEQCLKLLKNCYNAIPNDGNVIVAELVLPITTKDQHFYKDHFSNNVLLMIQNTEGKELGKNPTRIHDLGNKSLDSVASNKNVLFVIFGFGVP</sequence>
<evidence type="ECO:0000256" key="2">
    <source>
        <dbReference type="ARBA" id="ARBA00022679"/>
    </source>
</evidence>
<dbReference type="InterPro" id="IPR001077">
    <property type="entry name" value="COMT_C"/>
</dbReference>
<proteinExistence type="predicted"/>
<dbReference type="InParanoid" id="A0A7N2LR78"/>
<dbReference type="InterPro" id="IPR029063">
    <property type="entry name" value="SAM-dependent_MTases_sf"/>
</dbReference>
<dbReference type="EMBL" id="LRBV02000005">
    <property type="status" value="NOT_ANNOTATED_CDS"/>
    <property type="molecule type" value="Genomic_DNA"/>
</dbReference>
<dbReference type="GO" id="GO:0008171">
    <property type="term" value="F:O-methyltransferase activity"/>
    <property type="evidence" value="ECO:0007669"/>
    <property type="project" value="InterPro"/>
</dbReference>
<evidence type="ECO:0000256" key="1">
    <source>
        <dbReference type="ARBA" id="ARBA00022603"/>
    </source>
</evidence>
<reference evidence="5 6" key="1">
    <citation type="journal article" date="2016" name="G3 (Bethesda)">
        <title>First Draft Assembly and Annotation of the Genome of a California Endemic Oak Quercus lobata Nee (Fagaceae).</title>
        <authorList>
            <person name="Sork V.L."/>
            <person name="Fitz-Gibbon S.T."/>
            <person name="Puiu D."/>
            <person name="Crepeau M."/>
            <person name="Gugger P.F."/>
            <person name="Sherman R."/>
            <person name="Stevens K."/>
            <person name="Langley C.H."/>
            <person name="Pellegrini M."/>
            <person name="Salzberg S.L."/>
        </authorList>
    </citation>
    <scope>NUCLEOTIDE SEQUENCE [LARGE SCALE GENOMIC DNA]</scope>
    <source>
        <strain evidence="5 6">cv. SW786</strain>
    </source>
</reference>
<dbReference type="PROSITE" id="PS51683">
    <property type="entry name" value="SAM_OMT_II"/>
    <property type="match status" value="1"/>
</dbReference>